<feature type="transmembrane region" description="Helical" evidence="7">
    <location>
        <begin position="223"/>
        <end position="239"/>
    </location>
</feature>
<comment type="catalytic activity">
    <reaction evidence="7">
        <text>L-cysteinyl-[prolipoprotein] + a 1,2-diacyl-sn-glycero-3-phospho-(1'-sn-glycerol) = an S-1,2-diacyl-sn-glyceryl-L-cysteinyl-[prolipoprotein] + sn-glycerol 1-phosphate + H(+)</text>
        <dbReference type="Rhea" id="RHEA:56712"/>
        <dbReference type="Rhea" id="RHEA-COMP:14679"/>
        <dbReference type="Rhea" id="RHEA-COMP:14680"/>
        <dbReference type="ChEBI" id="CHEBI:15378"/>
        <dbReference type="ChEBI" id="CHEBI:29950"/>
        <dbReference type="ChEBI" id="CHEBI:57685"/>
        <dbReference type="ChEBI" id="CHEBI:64716"/>
        <dbReference type="ChEBI" id="CHEBI:140658"/>
        <dbReference type="EC" id="2.5.1.145"/>
    </reaction>
</comment>
<feature type="transmembrane region" description="Helical" evidence="7">
    <location>
        <begin position="74"/>
        <end position="95"/>
    </location>
</feature>
<protein>
    <recommendedName>
        <fullName evidence="7">Phosphatidylglycerol--prolipoprotein diacylglyceryl transferase</fullName>
        <ecNumber evidence="7">2.5.1.145</ecNumber>
    </recommendedName>
</protein>
<feature type="binding site" evidence="7">
    <location>
        <position position="156"/>
    </location>
    <ligand>
        <name>a 1,2-diacyl-sn-glycero-3-phospho-(1'-sn-glycerol)</name>
        <dbReference type="ChEBI" id="CHEBI:64716"/>
    </ligand>
</feature>
<evidence type="ECO:0000256" key="2">
    <source>
        <dbReference type="ARBA" id="ARBA00022475"/>
    </source>
</evidence>
<keyword evidence="8" id="KW-0449">Lipoprotein</keyword>
<comment type="similarity">
    <text evidence="1 7">Belongs to the Lgt family.</text>
</comment>
<feature type="transmembrane region" description="Helical" evidence="7">
    <location>
        <begin position="192"/>
        <end position="211"/>
    </location>
</feature>
<dbReference type="PANTHER" id="PTHR30589:SF0">
    <property type="entry name" value="PHOSPHATIDYLGLYCEROL--PROLIPOPROTEIN DIACYLGLYCERYL TRANSFERASE"/>
    <property type="match status" value="1"/>
</dbReference>
<evidence type="ECO:0000256" key="4">
    <source>
        <dbReference type="ARBA" id="ARBA00022692"/>
    </source>
</evidence>
<feature type="transmembrane region" description="Helical" evidence="7">
    <location>
        <begin position="41"/>
        <end position="62"/>
    </location>
</feature>
<keyword evidence="4 7" id="KW-0812">Transmembrane</keyword>
<comment type="caution">
    <text evidence="8">The sequence shown here is derived from an EMBL/GenBank/DDBJ whole genome shotgun (WGS) entry which is preliminary data.</text>
</comment>
<dbReference type="Proteomes" id="UP000319613">
    <property type="component" value="Unassembled WGS sequence"/>
</dbReference>
<keyword evidence="3 7" id="KW-0808">Transferase</keyword>
<comment type="subcellular location">
    <subcellularLocation>
        <location evidence="7">Cell membrane</location>
        <topology evidence="7">Multi-pass membrane protein</topology>
    </subcellularLocation>
</comment>
<gene>
    <name evidence="7" type="primary">lgt</name>
    <name evidence="8" type="ORF">G01um101477_554</name>
</gene>
<keyword evidence="6 7" id="KW-0472">Membrane</keyword>
<comment type="pathway">
    <text evidence="7">Protein modification; lipoprotein biosynthesis (diacylglyceryl transfer).</text>
</comment>
<comment type="function">
    <text evidence="7">Catalyzes the transfer of the diacylglyceryl group from phosphatidylglycerol to the sulfhydryl group of the N-terminal cysteine of a prolipoprotein, the first step in the formation of mature lipoproteins.</text>
</comment>
<dbReference type="InterPro" id="IPR001640">
    <property type="entry name" value="Lgt"/>
</dbReference>
<dbReference type="Pfam" id="PF01790">
    <property type="entry name" value="LGT"/>
    <property type="match status" value="1"/>
</dbReference>
<dbReference type="EMBL" id="VMFF01000056">
    <property type="protein sequence ID" value="TSC65255.1"/>
    <property type="molecule type" value="Genomic_DNA"/>
</dbReference>
<evidence type="ECO:0000256" key="7">
    <source>
        <dbReference type="HAMAP-Rule" id="MF_01147"/>
    </source>
</evidence>
<dbReference type="GO" id="GO:0005886">
    <property type="term" value="C:plasma membrane"/>
    <property type="evidence" value="ECO:0007669"/>
    <property type="project" value="UniProtKB-SubCell"/>
</dbReference>
<dbReference type="EC" id="2.5.1.145" evidence="7"/>
<evidence type="ECO:0000256" key="1">
    <source>
        <dbReference type="ARBA" id="ARBA00007150"/>
    </source>
</evidence>
<keyword evidence="2 7" id="KW-1003">Cell membrane</keyword>
<proteinExistence type="inferred from homology"/>
<evidence type="ECO:0000313" key="9">
    <source>
        <dbReference type="Proteomes" id="UP000319613"/>
    </source>
</evidence>
<dbReference type="AlphaFoldDB" id="A0A554JA56"/>
<dbReference type="HAMAP" id="MF_01147">
    <property type="entry name" value="Lgt"/>
    <property type="match status" value="1"/>
</dbReference>
<reference evidence="8 9" key="1">
    <citation type="submission" date="2017-07" db="EMBL/GenBank/DDBJ databases">
        <title>Mechanisms for carbon and nitrogen cycling indicate functional differentiation within the Candidate Phyla Radiation.</title>
        <authorList>
            <person name="Danczak R.E."/>
            <person name="Johnston M.D."/>
            <person name="Kenah C."/>
            <person name="Slattery M."/>
            <person name="Wrighton K.C."/>
            <person name="Wilkins M.J."/>
        </authorList>
    </citation>
    <scope>NUCLEOTIDE SEQUENCE [LARGE SCALE GENOMIC DNA]</scope>
    <source>
        <strain evidence="8">Gr01-1014_77</strain>
    </source>
</reference>
<dbReference type="UniPathway" id="UPA00664"/>
<evidence type="ECO:0000256" key="6">
    <source>
        <dbReference type="ARBA" id="ARBA00023136"/>
    </source>
</evidence>
<keyword evidence="5 7" id="KW-1133">Transmembrane helix</keyword>
<organism evidence="8 9">
    <name type="scientific">Candidatus Doudnabacteria bacterium Gr01-1014_77</name>
    <dbReference type="NCBI Taxonomy" id="2017133"/>
    <lineage>
        <taxon>Bacteria</taxon>
        <taxon>Candidatus Doudnaibacteriota</taxon>
    </lineage>
</organism>
<sequence>MDRTRTKNSDAKTNSSFLGYTMAGFPIVSQSFKVGFLTVRYYSLFFVAGVVIAYFIAKAKALKKGISETVFDEMIFWTVLFGFISARIYYVLFYFDQYSTNLSEIFKVWHGGLAIYGGLIGGVITLYFLSKKHNVNFFSLTDVIVLGLPLAQAIGRIGNYFNYEAFGKPTDLPWKMFVPANFRPDGFQSSSFFHPTFAYEIVSNLLVFFFLWRISKKTNNSGILTGAYLILYSIGRFFIESIRLDSAFIGVFRVDQLVSLLLIFAGLGIIINRYVAQTSK</sequence>
<evidence type="ECO:0000256" key="5">
    <source>
        <dbReference type="ARBA" id="ARBA00022989"/>
    </source>
</evidence>
<feature type="transmembrane region" description="Helical" evidence="7">
    <location>
        <begin position="259"/>
        <end position="276"/>
    </location>
</feature>
<evidence type="ECO:0000313" key="8">
    <source>
        <dbReference type="EMBL" id="TSC65255.1"/>
    </source>
</evidence>
<accession>A0A554JA56</accession>
<dbReference type="PROSITE" id="PS01311">
    <property type="entry name" value="LGT"/>
    <property type="match status" value="1"/>
</dbReference>
<name>A0A554JA56_9BACT</name>
<feature type="transmembrane region" description="Helical" evidence="7">
    <location>
        <begin position="107"/>
        <end position="128"/>
    </location>
</feature>
<dbReference type="GO" id="GO:0042158">
    <property type="term" value="P:lipoprotein biosynthetic process"/>
    <property type="evidence" value="ECO:0007669"/>
    <property type="project" value="UniProtKB-UniRule"/>
</dbReference>
<evidence type="ECO:0000256" key="3">
    <source>
        <dbReference type="ARBA" id="ARBA00022679"/>
    </source>
</evidence>
<dbReference type="GO" id="GO:0008961">
    <property type="term" value="F:phosphatidylglycerol-prolipoprotein diacylglyceryl transferase activity"/>
    <property type="evidence" value="ECO:0007669"/>
    <property type="project" value="UniProtKB-UniRule"/>
</dbReference>
<dbReference type="NCBIfam" id="TIGR00544">
    <property type="entry name" value="lgt"/>
    <property type="match status" value="1"/>
</dbReference>
<feature type="transmembrane region" description="Helical" evidence="7">
    <location>
        <begin position="135"/>
        <end position="154"/>
    </location>
</feature>
<dbReference type="PANTHER" id="PTHR30589">
    <property type="entry name" value="PROLIPOPROTEIN DIACYLGLYCERYL TRANSFERASE"/>
    <property type="match status" value="1"/>
</dbReference>